<comment type="caution">
    <text evidence="4">The sequence shown here is derived from an EMBL/GenBank/DDBJ whole genome shotgun (WGS) entry which is preliminary data.</text>
</comment>
<feature type="region of interest" description="Disordered" evidence="2">
    <location>
        <begin position="376"/>
        <end position="524"/>
    </location>
</feature>
<keyword evidence="1" id="KW-0175">Coiled coil</keyword>
<feature type="compositionally biased region" description="Low complexity" evidence="2">
    <location>
        <begin position="58"/>
        <end position="73"/>
    </location>
</feature>
<dbReference type="Proteomes" id="UP001067231">
    <property type="component" value="Unassembled WGS sequence"/>
</dbReference>
<feature type="region of interest" description="Disordered" evidence="2">
    <location>
        <begin position="58"/>
        <end position="225"/>
    </location>
</feature>
<dbReference type="AlphaFoldDB" id="A0A9D5DE99"/>
<dbReference type="EMBL" id="JAPCXC010000110">
    <property type="protein sequence ID" value="KAJ1605038.1"/>
    <property type="molecule type" value="Genomic_DNA"/>
</dbReference>
<feature type="compositionally biased region" description="Basic and acidic residues" evidence="2">
    <location>
        <begin position="173"/>
        <end position="188"/>
    </location>
</feature>
<organism evidence="4">
    <name type="scientific">Cryptosporidium canis</name>
    <dbReference type="NCBI Taxonomy" id="195482"/>
    <lineage>
        <taxon>Eukaryota</taxon>
        <taxon>Sar</taxon>
        <taxon>Alveolata</taxon>
        <taxon>Apicomplexa</taxon>
        <taxon>Conoidasida</taxon>
        <taxon>Coccidia</taxon>
        <taxon>Eucoccidiorida</taxon>
        <taxon>Eimeriorina</taxon>
        <taxon>Cryptosporidiidae</taxon>
        <taxon>Cryptosporidium</taxon>
    </lineage>
</organism>
<accession>A0A9D5DE99</accession>
<evidence type="ECO:0000313" key="4">
    <source>
        <dbReference type="EMBL" id="KAJ1605038.1"/>
    </source>
</evidence>
<feature type="compositionally biased region" description="Low complexity" evidence="2">
    <location>
        <begin position="450"/>
        <end position="468"/>
    </location>
</feature>
<feature type="chain" id="PRO_5039369859" evidence="3">
    <location>
        <begin position="18"/>
        <end position="747"/>
    </location>
</feature>
<evidence type="ECO:0000256" key="3">
    <source>
        <dbReference type="SAM" id="SignalP"/>
    </source>
</evidence>
<feature type="compositionally biased region" description="Acidic residues" evidence="2">
    <location>
        <begin position="138"/>
        <end position="152"/>
    </location>
</feature>
<dbReference type="OrthoDB" id="343621at2759"/>
<feature type="compositionally biased region" description="Polar residues" evidence="2">
    <location>
        <begin position="398"/>
        <end position="426"/>
    </location>
</feature>
<name>A0A9D5DE99_9CRYT</name>
<proteinExistence type="predicted"/>
<feature type="compositionally biased region" description="Acidic residues" evidence="2">
    <location>
        <begin position="91"/>
        <end position="102"/>
    </location>
</feature>
<gene>
    <name evidence="4" type="ORF">OJ253_3348</name>
</gene>
<keyword evidence="3" id="KW-0732">Signal</keyword>
<protein>
    <submittedName>
        <fullName evidence="4">Signal peptide-containing protein</fullName>
    </submittedName>
</protein>
<reference evidence="4" key="1">
    <citation type="submission" date="2022-10" db="EMBL/GenBank/DDBJ databases">
        <title>Adaptive evolution leads to modifications in subtelomeric GC content in a zoonotic Cryptosporidium species.</title>
        <authorList>
            <person name="Li J."/>
            <person name="Feng Y."/>
            <person name="Xiao L."/>
        </authorList>
    </citation>
    <scope>NUCLEOTIDE SEQUENCE</scope>
    <source>
        <strain evidence="4">33844</strain>
    </source>
</reference>
<feature type="compositionally biased region" description="Low complexity" evidence="2">
    <location>
        <begin position="189"/>
        <end position="200"/>
    </location>
</feature>
<evidence type="ECO:0000256" key="1">
    <source>
        <dbReference type="SAM" id="Coils"/>
    </source>
</evidence>
<sequence length="747" mass="81262">MALKYVRFLVLIGLLSAVILQDQFGLFPCESAKKGVNTGTQLDGFSFSNSVNLSLGSVSGSSHSVNGSEGVNSSDEDQHQGQYTDSGSDVTDTDLDYTDDEYGPPSESSSDGRLTGMSRGRSRERHFKRRIGERRLESDEDPTTDSSDDDGYTDTSESRVRAGQSKELYSSGSEKRLFSSSDEDRSESSSESIRTSSSKESGSETEPEVMEPPMPIVPPEHGVMPRGSVDQAIQLLHDQSNLEAIKELEKKKKLKKEKLENQEKMMDKLVSVIDSMQRKLPLMEKHLYGSLKNYNIGDLENADYFYQREFEDAARKTSGDSQKASKEFKQMELLNELKIASMAKLFYSRPNISILSEIQAYTPLIGGSAVQDMAPDLSSGKDQVVRPKTPIARVNPPGKTTRSLGTQTSISSDTSTADLDAGSSTRPETKPKSAHFAGEANATDHNETLGSASDSSSDSSSGSASGSDLPSRKDSGEPVLQGEQRGSDEMEGATGPAHVPVQSTETDEFGAGEAEGRKGPVPATPMDQLKLELIKLQDKVDLDLKKSTPTNNVGRVRAKDSYSQDDYMIRTSRKEETFLTRGKVSIGRIRRPRGASSGSPEGKFASKPIAVVGRLKIPSRKTQIDKMRTVKEEDESVYDYSTANKVLSIKSRVAAIRNQEIEQGTTGAHLRGPMGFYGPVPHGGPAQSTRTTHFLGDAPPRADPNLFRRGMMASASRGAAPAQPLPGLVQYPIVRVQKVKGAHQKEH</sequence>
<feature type="compositionally biased region" description="Basic residues" evidence="2">
    <location>
        <begin position="120"/>
        <end position="132"/>
    </location>
</feature>
<feature type="coiled-coil region" evidence="1">
    <location>
        <begin position="242"/>
        <end position="279"/>
    </location>
</feature>
<feature type="signal peptide" evidence="3">
    <location>
        <begin position="1"/>
        <end position="17"/>
    </location>
</feature>
<evidence type="ECO:0000256" key="2">
    <source>
        <dbReference type="SAM" id="MobiDB-lite"/>
    </source>
</evidence>